<sequence length="84" mass="9001">MMVTKEKIKNFIITELISDGNMTELADTTLLIDSGIIDSLGIMSLLGFLEASFSVQISGEDLIPENFASIASISDLIAQKSSFG</sequence>
<organism evidence="2 3">
    <name type="scientific">Desulfuromonas soudanensis</name>
    <dbReference type="NCBI Taxonomy" id="1603606"/>
    <lineage>
        <taxon>Bacteria</taxon>
        <taxon>Pseudomonadati</taxon>
        <taxon>Thermodesulfobacteriota</taxon>
        <taxon>Desulfuromonadia</taxon>
        <taxon>Desulfuromonadales</taxon>
        <taxon>Desulfuromonadaceae</taxon>
        <taxon>Desulfuromonas</taxon>
    </lineage>
</organism>
<dbReference type="Proteomes" id="UP000057158">
    <property type="component" value="Chromosome"/>
</dbReference>
<feature type="domain" description="Carrier" evidence="1">
    <location>
        <begin position="1"/>
        <end position="81"/>
    </location>
</feature>
<dbReference type="PATRIC" id="fig|1603606.3.peg.2268"/>
<evidence type="ECO:0000313" key="2">
    <source>
        <dbReference type="EMBL" id="ALC16866.1"/>
    </source>
</evidence>
<proteinExistence type="predicted"/>
<keyword evidence="3" id="KW-1185">Reference proteome</keyword>
<dbReference type="SUPFAM" id="SSF47336">
    <property type="entry name" value="ACP-like"/>
    <property type="match status" value="1"/>
</dbReference>
<dbReference type="PROSITE" id="PS50075">
    <property type="entry name" value="CARRIER"/>
    <property type="match status" value="1"/>
</dbReference>
<dbReference type="AlphaFoldDB" id="A0A0M4CXD1"/>
<accession>A0A0M4CXD1</accession>
<protein>
    <submittedName>
        <fullName evidence="2">Acyl carrier protein</fullName>
    </submittedName>
</protein>
<dbReference type="EMBL" id="CP010802">
    <property type="protein sequence ID" value="ALC16866.1"/>
    <property type="molecule type" value="Genomic_DNA"/>
</dbReference>
<dbReference type="InterPro" id="IPR036736">
    <property type="entry name" value="ACP-like_sf"/>
</dbReference>
<dbReference type="OrthoDB" id="2625323at2"/>
<dbReference type="KEGG" id="des:DSOUD_2099"/>
<dbReference type="STRING" id="1603606.DSOUD_2099"/>
<evidence type="ECO:0000313" key="3">
    <source>
        <dbReference type="Proteomes" id="UP000057158"/>
    </source>
</evidence>
<reference evidence="2 3" key="1">
    <citation type="submission" date="2015-07" db="EMBL/GenBank/DDBJ databases">
        <title>Isolation and Genomic Characterization of a Novel Halophilic Metal-Reducing Deltaproteobacterium from the Deep Subsurface.</title>
        <authorList>
            <person name="Badalamenti J.P."/>
            <person name="Summers Z.M."/>
            <person name="Gralnick J.A."/>
            <person name="Bond D.R."/>
        </authorList>
    </citation>
    <scope>NUCLEOTIDE SEQUENCE [LARGE SCALE GENOMIC DNA]</scope>
    <source>
        <strain evidence="2 3">WTL</strain>
    </source>
</reference>
<dbReference type="RefSeq" id="WP_053550919.1">
    <property type="nucleotide sequence ID" value="NZ_CP010802.1"/>
</dbReference>
<evidence type="ECO:0000259" key="1">
    <source>
        <dbReference type="PROSITE" id="PS50075"/>
    </source>
</evidence>
<name>A0A0M4CXD1_9BACT</name>
<dbReference type="Gene3D" id="1.10.1200.10">
    <property type="entry name" value="ACP-like"/>
    <property type="match status" value="1"/>
</dbReference>
<dbReference type="InterPro" id="IPR009081">
    <property type="entry name" value="PP-bd_ACP"/>
</dbReference>
<gene>
    <name evidence="2" type="ORF">DSOUD_2099</name>
</gene>